<feature type="transmembrane region" description="Helical" evidence="1">
    <location>
        <begin position="20"/>
        <end position="42"/>
    </location>
</feature>
<reference evidence="2" key="1">
    <citation type="submission" date="2014-09" db="EMBL/GenBank/DDBJ databases">
        <authorList>
            <person name="Magalhaes I.L.F."/>
            <person name="Oliveira U."/>
            <person name="Santos F.R."/>
            <person name="Vidigal T.H.D.A."/>
            <person name="Brescovit A.D."/>
            <person name="Santos A.J."/>
        </authorList>
    </citation>
    <scope>NUCLEOTIDE SEQUENCE</scope>
    <source>
        <tissue evidence="2">Shoot tissue taken approximately 20 cm above the soil surface</tissue>
    </source>
</reference>
<accession>A0A0A9BWX4</accession>
<proteinExistence type="predicted"/>
<dbReference type="AlphaFoldDB" id="A0A0A9BWX4"/>
<keyword evidence="1" id="KW-0472">Membrane</keyword>
<keyword evidence="1" id="KW-0812">Transmembrane</keyword>
<dbReference type="EMBL" id="GBRH01229346">
    <property type="protein sequence ID" value="JAD68549.1"/>
    <property type="molecule type" value="Transcribed_RNA"/>
</dbReference>
<protein>
    <submittedName>
        <fullName evidence="2">Uncharacterized protein</fullName>
    </submittedName>
</protein>
<organism evidence="2">
    <name type="scientific">Arundo donax</name>
    <name type="common">Giant reed</name>
    <name type="synonym">Donax arundinaceus</name>
    <dbReference type="NCBI Taxonomy" id="35708"/>
    <lineage>
        <taxon>Eukaryota</taxon>
        <taxon>Viridiplantae</taxon>
        <taxon>Streptophyta</taxon>
        <taxon>Embryophyta</taxon>
        <taxon>Tracheophyta</taxon>
        <taxon>Spermatophyta</taxon>
        <taxon>Magnoliopsida</taxon>
        <taxon>Liliopsida</taxon>
        <taxon>Poales</taxon>
        <taxon>Poaceae</taxon>
        <taxon>PACMAD clade</taxon>
        <taxon>Arundinoideae</taxon>
        <taxon>Arundineae</taxon>
        <taxon>Arundo</taxon>
    </lineage>
</organism>
<name>A0A0A9BWX4_ARUDO</name>
<reference evidence="2" key="2">
    <citation type="journal article" date="2015" name="Data Brief">
        <title>Shoot transcriptome of the giant reed, Arundo donax.</title>
        <authorList>
            <person name="Barrero R.A."/>
            <person name="Guerrero F.D."/>
            <person name="Moolhuijzen P."/>
            <person name="Goolsby J.A."/>
            <person name="Tidwell J."/>
            <person name="Bellgard S.E."/>
            <person name="Bellgard M.I."/>
        </authorList>
    </citation>
    <scope>NUCLEOTIDE SEQUENCE</scope>
    <source>
        <tissue evidence="2">Shoot tissue taken approximately 20 cm above the soil surface</tissue>
    </source>
</reference>
<keyword evidence="1" id="KW-1133">Transmembrane helix</keyword>
<evidence type="ECO:0000256" key="1">
    <source>
        <dbReference type="SAM" id="Phobius"/>
    </source>
</evidence>
<sequence>MRLFIFAVYVHQRHRTCMFIYWIPGPEYLCSLPFFVVITLSAPE</sequence>
<evidence type="ECO:0000313" key="2">
    <source>
        <dbReference type="EMBL" id="JAD68549.1"/>
    </source>
</evidence>